<dbReference type="GO" id="GO:0016760">
    <property type="term" value="F:cellulose synthase (UDP-forming) activity"/>
    <property type="evidence" value="ECO:0007669"/>
    <property type="project" value="InterPro"/>
</dbReference>
<keyword evidence="6 8" id="KW-0472">Membrane</keyword>
<dbReference type="AlphaFoldDB" id="A0A8J4VDN1"/>
<protein>
    <submittedName>
        <fullName evidence="9">Uncharacterized protein</fullName>
    </submittedName>
</protein>
<evidence type="ECO:0000256" key="8">
    <source>
        <dbReference type="SAM" id="Phobius"/>
    </source>
</evidence>
<comment type="subcellular location">
    <subcellularLocation>
        <location evidence="1">Endomembrane system</location>
    </subcellularLocation>
</comment>
<organism evidence="9 10">
    <name type="scientific">Castanea mollissima</name>
    <name type="common">Chinese chestnut</name>
    <dbReference type="NCBI Taxonomy" id="60419"/>
    <lineage>
        <taxon>Eukaryota</taxon>
        <taxon>Viridiplantae</taxon>
        <taxon>Streptophyta</taxon>
        <taxon>Embryophyta</taxon>
        <taxon>Tracheophyta</taxon>
        <taxon>Spermatophyta</taxon>
        <taxon>Magnoliopsida</taxon>
        <taxon>eudicotyledons</taxon>
        <taxon>Gunneridae</taxon>
        <taxon>Pentapetalae</taxon>
        <taxon>rosids</taxon>
        <taxon>fabids</taxon>
        <taxon>Fagales</taxon>
        <taxon>Fagaceae</taxon>
        <taxon>Castanea</taxon>
    </lineage>
</organism>
<dbReference type="GO" id="GO:0012505">
    <property type="term" value="C:endomembrane system"/>
    <property type="evidence" value="ECO:0007669"/>
    <property type="project" value="UniProtKB-SubCell"/>
</dbReference>
<keyword evidence="2" id="KW-0328">Glycosyltransferase</keyword>
<evidence type="ECO:0000256" key="2">
    <source>
        <dbReference type="ARBA" id="ARBA00022676"/>
    </source>
</evidence>
<keyword evidence="3" id="KW-0808">Transferase</keyword>
<evidence type="ECO:0000256" key="1">
    <source>
        <dbReference type="ARBA" id="ARBA00004308"/>
    </source>
</evidence>
<keyword evidence="10" id="KW-1185">Reference proteome</keyword>
<comment type="caution">
    <text evidence="9">The sequence shown here is derived from an EMBL/GenBank/DDBJ whole genome shotgun (WGS) entry which is preliminary data.</text>
</comment>
<dbReference type="OrthoDB" id="72851at2759"/>
<name>A0A8J4VDN1_9ROSI</name>
<dbReference type="Pfam" id="PF03552">
    <property type="entry name" value="Cellulose_synt"/>
    <property type="match status" value="1"/>
</dbReference>
<evidence type="ECO:0000256" key="6">
    <source>
        <dbReference type="ARBA" id="ARBA00023136"/>
    </source>
</evidence>
<keyword evidence="4 8" id="KW-0812">Transmembrane</keyword>
<evidence type="ECO:0000256" key="3">
    <source>
        <dbReference type="ARBA" id="ARBA00022679"/>
    </source>
</evidence>
<feature type="compositionally biased region" description="Basic and acidic residues" evidence="7">
    <location>
        <begin position="101"/>
        <end position="121"/>
    </location>
</feature>
<dbReference type="EMBL" id="JRKL02005141">
    <property type="protein sequence ID" value="KAF3951040.1"/>
    <property type="molecule type" value="Genomic_DNA"/>
</dbReference>
<evidence type="ECO:0000313" key="9">
    <source>
        <dbReference type="EMBL" id="KAF3951040.1"/>
    </source>
</evidence>
<dbReference type="GO" id="GO:0016020">
    <property type="term" value="C:membrane"/>
    <property type="evidence" value="ECO:0007669"/>
    <property type="project" value="InterPro"/>
</dbReference>
<dbReference type="GO" id="GO:0030244">
    <property type="term" value="P:cellulose biosynthetic process"/>
    <property type="evidence" value="ECO:0007669"/>
    <property type="project" value="InterPro"/>
</dbReference>
<sequence>MVAVWVIAHLYPFLKGLLGRQNRTPTIVIVWSILLASIFSLLWVRIDPFISSSARAAANGQCGVNWRRRHDKWCGVSSSNSNSNSNSKIYLFILCDNPLQSERDRSDQKQNTKDKDKDKSMEPGIDEEPEIVRPGPEDPSLLTRQRNHRSEDIWNGEDSGSLTCRGRAKEMAKITMQDNRYWAWARLPFLCPRIEPPPGCDYGPWPKAPLAFKWVRVPSPKSRPSGTALIHYREQLVRMQPDQIIWQPYEADFGHLPDFCVAGRDTWTARTGEMPRNHDYYRWYRSVTRKYVDRNSAKLDIMIESHLALLEMLPDTKAALCTMMSLRMMPHSLLPPRPNIT</sequence>
<evidence type="ECO:0000256" key="7">
    <source>
        <dbReference type="SAM" id="MobiDB-lite"/>
    </source>
</evidence>
<proteinExistence type="predicted"/>
<feature type="transmembrane region" description="Helical" evidence="8">
    <location>
        <begin position="27"/>
        <end position="46"/>
    </location>
</feature>
<dbReference type="InterPro" id="IPR005150">
    <property type="entry name" value="Cellulose_synth"/>
</dbReference>
<keyword evidence="5 8" id="KW-1133">Transmembrane helix</keyword>
<gene>
    <name evidence="9" type="ORF">CMV_023271</name>
</gene>
<reference evidence="9" key="1">
    <citation type="submission" date="2020-03" db="EMBL/GenBank/DDBJ databases">
        <title>Castanea mollissima Vanexum genome sequencing.</title>
        <authorList>
            <person name="Staton M."/>
        </authorList>
    </citation>
    <scope>NUCLEOTIDE SEQUENCE</scope>
    <source>
        <tissue evidence="9">Leaf</tissue>
    </source>
</reference>
<accession>A0A8J4VDN1</accession>
<feature type="region of interest" description="Disordered" evidence="7">
    <location>
        <begin position="101"/>
        <end position="159"/>
    </location>
</feature>
<dbReference type="Proteomes" id="UP000737018">
    <property type="component" value="Unassembled WGS sequence"/>
</dbReference>
<evidence type="ECO:0000256" key="5">
    <source>
        <dbReference type="ARBA" id="ARBA00022989"/>
    </source>
</evidence>
<evidence type="ECO:0000313" key="10">
    <source>
        <dbReference type="Proteomes" id="UP000737018"/>
    </source>
</evidence>
<evidence type="ECO:0000256" key="4">
    <source>
        <dbReference type="ARBA" id="ARBA00022692"/>
    </source>
</evidence>